<dbReference type="OrthoDB" id="5960226at2759"/>
<dbReference type="EMBL" id="QJKJ01017954">
    <property type="protein sequence ID" value="RDX57985.1"/>
    <property type="molecule type" value="Genomic_DNA"/>
</dbReference>
<feature type="compositionally biased region" description="Polar residues" evidence="1">
    <location>
        <begin position="40"/>
        <end position="69"/>
    </location>
</feature>
<accession>A0A371DZK0</accession>
<dbReference type="Proteomes" id="UP000257109">
    <property type="component" value="Unassembled WGS sequence"/>
</dbReference>
<evidence type="ECO:0000256" key="1">
    <source>
        <dbReference type="SAM" id="MobiDB-lite"/>
    </source>
</evidence>
<gene>
    <name evidence="2" type="ORF">CR513_62735</name>
</gene>
<name>A0A371DZK0_MUCPR</name>
<dbReference type="AlphaFoldDB" id="A0A371DZK0"/>
<reference evidence="2" key="1">
    <citation type="submission" date="2018-05" db="EMBL/GenBank/DDBJ databases">
        <title>Draft genome of Mucuna pruriens seed.</title>
        <authorList>
            <person name="Nnadi N.E."/>
            <person name="Vos R."/>
            <person name="Hasami M.H."/>
            <person name="Devisetty U.K."/>
            <person name="Aguiy J.C."/>
        </authorList>
    </citation>
    <scope>NUCLEOTIDE SEQUENCE [LARGE SCALE GENOMIC DNA]</scope>
    <source>
        <strain evidence="2">JCA_2017</strain>
    </source>
</reference>
<dbReference type="STRING" id="157652.A0A371DZK0"/>
<feature type="region of interest" description="Disordered" evidence="1">
    <location>
        <begin position="39"/>
        <end position="69"/>
    </location>
</feature>
<organism evidence="2 3">
    <name type="scientific">Mucuna pruriens</name>
    <name type="common">Velvet bean</name>
    <name type="synonym">Dolichos pruriens</name>
    <dbReference type="NCBI Taxonomy" id="157652"/>
    <lineage>
        <taxon>Eukaryota</taxon>
        <taxon>Viridiplantae</taxon>
        <taxon>Streptophyta</taxon>
        <taxon>Embryophyta</taxon>
        <taxon>Tracheophyta</taxon>
        <taxon>Spermatophyta</taxon>
        <taxon>Magnoliopsida</taxon>
        <taxon>eudicotyledons</taxon>
        <taxon>Gunneridae</taxon>
        <taxon>Pentapetalae</taxon>
        <taxon>rosids</taxon>
        <taxon>fabids</taxon>
        <taxon>Fabales</taxon>
        <taxon>Fabaceae</taxon>
        <taxon>Papilionoideae</taxon>
        <taxon>50 kb inversion clade</taxon>
        <taxon>NPAAA clade</taxon>
        <taxon>indigoferoid/millettioid clade</taxon>
        <taxon>Phaseoleae</taxon>
        <taxon>Mucuna</taxon>
    </lineage>
</organism>
<evidence type="ECO:0000313" key="3">
    <source>
        <dbReference type="Proteomes" id="UP000257109"/>
    </source>
</evidence>
<protein>
    <submittedName>
        <fullName evidence="2">Uncharacterized protein</fullName>
    </submittedName>
</protein>
<keyword evidence="3" id="KW-1185">Reference proteome</keyword>
<feature type="non-terminal residue" evidence="2">
    <location>
        <position position="1"/>
    </location>
</feature>
<proteinExistence type="predicted"/>
<comment type="caution">
    <text evidence="2">The sequence shown here is derived from an EMBL/GenBank/DDBJ whole genome shotgun (WGS) entry which is preliminary data.</text>
</comment>
<evidence type="ECO:0000313" key="2">
    <source>
        <dbReference type="EMBL" id="RDX57985.1"/>
    </source>
</evidence>
<sequence length="199" mass="23329">MNLGWIELNRTEQNRTGDDFEPLVVTQLQKELSMIDQRRVTSSIESNPKRNNYVTPNNQRTQKCKPTSSKVSSKWNDYIIEDNEHLELGWKRGFNLEEHSGPWNNSVLEAITSERQREINIENNVMSYSRDDDKYKRFAYFMSRKRRIYSNYLEKGDVRPVIHLSLRNKVKARFGLGGTSVKPDGLLGRFARSDRLNLT</sequence>